<dbReference type="EMBL" id="JAANAS010000116">
    <property type="protein sequence ID" value="NGZ90856.1"/>
    <property type="molecule type" value="Genomic_DNA"/>
</dbReference>
<comment type="caution">
    <text evidence="2">The sequence shown here is derived from an EMBL/GenBank/DDBJ whole genome shotgun (WGS) entry which is preliminary data.</text>
</comment>
<accession>A0A967AI19</accession>
<gene>
    <name evidence="2" type="ORF">G7034_11415</name>
</gene>
<protein>
    <submittedName>
        <fullName evidence="2">Hemerythrin domain-containing protein</fullName>
    </submittedName>
</protein>
<dbReference type="InterPro" id="IPR012312">
    <property type="entry name" value="Hemerythrin-like"/>
</dbReference>
<keyword evidence="3" id="KW-1185">Reference proteome</keyword>
<dbReference type="RefSeq" id="WP_166401086.1">
    <property type="nucleotide sequence ID" value="NZ_JAANAS010000116.1"/>
</dbReference>
<organism evidence="2 3">
    <name type="scientific">Psychroflexus maritimus</name>
    <dbReference type="NCBI Taxonomy" id="2714865"/>
    <lineage>
        <taxon>Bacteria</taxon>
        <taxon>Pseudomonadati</taxon>
        <taxon>Bacteroidota</taxon>
        <taxon>Flavobacteriia</taxon>
        <taxon>Flavobacteriales</taxon>
        <taxon>Flavobacteriaceae</taxon>
        <taxon>Psychroflexus</taxon>
    </lineage>
</organism>
<proteinExistence type="predicted"/>
<dbReference type="Pfam" id="PF01814">
    <property type="entry name" value="Hemerythrin"/>
    <property type="match status" value="1"/>
</dbReference>
<evidence type="ECO:0000313" key="2">
    <source>
        <dbReference type="EMBL" id="NGZ90856.1"/>
    </source>
</evidence>
<sequence>MDRNNKPIKRHTALKNLSREHHDILIFGLRLKKGINKKADLYSINKYINWFWETYLNKHFNFEENELFARFNFLDHTEKARDFHLTIKKLIFKKSRSTDQIVELYNLIEKHIRFEERILFNEIQEISTEEQLEAFSKIHQEQLKCAFWPEQFWK</sequence>
<reference evidence="2" key="1">
    <citation type="submission" date="2020-03" db="EMBL/GenBank/DDBJ databases">
        <title>Psychroflexus Maritimus sp. nov., isolate from marine sediment.</title>
        <authorList>
            <person name="Zhong Y.-L."/>
        </authorList>
    </citation>
    <scope>NUCLEOTIDE SEQUENCE</scope>
    <source>
        <strain evidence="2">C1</strain>
    </source>
</reference>
<dbReference type="AlphaFoldDB" id="A0A967AI19"/>
<evidence type="ECO:0000313" key="3">
    <source>
        <dbReference type="Proteomes" id="UP000643701"/>
    </source>
</evidence>
<feature type="domain" description="Hemerythrin-like" evidence="1">
    <location>
        <begin position="13"/>
        <end position="121"/>
    </location>
</feature>
<dbReference type="Proteomes" id="UP000643701">
    <property type="component" value="Unassembled WGS sequence"/>
</dbReference>
<name>A0A967AI19_9FLAO</name>
<evidence type="ECO:0000259" key="1">
    <source>
        <dbReference type="Pfam" id="PF01814"/>
    </source>
</evidence>